<proteinExistence type="inferred from homology"/>
<dbReference type="AlphaFoldDB" id="A0AAJ0U6V9"/>
<keyword evidence="9" id="KW-1185">Reference proteome</keyword>
<comment type="caution">
    <text evidence="8">The sequence shown here is derived from an EMBL/GenBank/DDBJ whole genome shotgun (WGS) entry which is preliminary data.</text>
</comment>
<dbReference type="PROSITE" id="PS00194">
    <property type="entry name" value="THIOREDOXIN_1"/>
    <property type="match status" value="1"/>
</dbReference>
<dbReference type="GO" id="GO:0006950">
    <property type="term" value="P:response to stress"/>
    <property type="evidence" value="ECO:0007669"/>
    <property type="project" value="UniProtKB-ARBA"/>
</dbReference>
<reference evidence="8" key="2">
    <citation type="journal article" date="2020" name="Microorganisms">
        <title>Osmotic Adaptation and Compatible Solute Biosynthesis of Phototrophic Bacteria as Revealed from Genome Analyses.</title>
        <authorList>
            <person name="Imhoff J.F."/>
            <person name="Rahn T."/>
            <person name="Kunzel S."/>
            <person name="Keller A."/>
            <person name="Neulinger S.C."/>
        </authorList>
    </citation>
    <scope>NUCLEOTIDE SEQUENCE</scope>
    <source>
        <strain evidence="8">DSM 11080</strain>
    </source>
</reference>
<dbReference type="PROSITE" id="PS51352">
    <property type="entry name" value="THIOREDOXIN_2"/>
    <property type="match status" value="1"/>
</dbReference>
<evidence type="ECO:0000313" key="8">
    <source>
        <dbReference type="EMBL" id="MBK1706288.1"/>
    </source>
</evidence>
<dbReference type="SUPFAM" id="SSF48452">
    <property type="entry name" value="TPR-like"/>
    <property type="match status" value="1"/>
</dbReference>
<evidence type="ECO:0000256" key="2">
    <source>
        <dbReference type="ARBA" id="ARBA00022448"/>
    </source>
</evidence>
<dbReference type="Pfam" id="PF14559">
    <property type="entry name" value="TPR_19"/>
    <property type="match status" value="1"/>
</dbReference>
<evidence type="ECO:0000313" key="9">
    <source>
        <dbReference type="Proteomes" id="UP001296776"/>
    </source>
</evidence>
<dbReference type="CDD" id="cd02956">
    <property type="entry name" value="ybbN"/>
    <property type="match status" value="1"/>
</dbReference>
<dbReference type="FunFam" id="3.40.30.10:FF:000001">
    <property type="entry name" value="Thioredoxin"/>
    <property type="match status" value="1"/>
</dbReference>
<dbReference type="InterPro" id="IPR017937">
    <property type="entry name" value="Thioredoxin_CS"/>
</dbReference>
<organism evidence="8 9">
    <name type="scientific">Halochromatium glycolicum</name>
    <dbReference type="NCBI Taxonomy" id="85075"/>
    <lineage>
        <taxon>Bacteria</taxon>
        <taxon>Pseudomonadati</taxon>
        <taxon>Pseudomonadota</taxon>
        <taxon>Gammaproteobacteria</taxon>
        <taxon>Chromatiales</taxon>
        <taxon>Chromatiaceae</taxon>
        <taxon>Halochromatium</taxon>
    </lineage>
</organism>
<dbReference type="NCBIfam" id="TIGR01068">
    <property type="entry name" value="thioredoxin"/>
    <property type="match status" value="1"/>
</dbReference>
<keyword evidence="5" id="KW-0676">Redox-active center</keyword>
<gene>
    <name evidence="8" type="primary">trxA</name>
    <name evidence="8" type="ORF">CKO40_17470</name>
</gene>
<evidence type="ECO:0000256" key="4">
    <source>
        <dbReference type="ARBA" id="ARBA00023157"/>
    </source>
</evidence>
<dbReference type="PRINTS" id="PR00421">
    <property type="entry name" value="THIOREDOXIN"/>
</dbReference>
<dbReference type="Pfam" id="PF14561">
    <property type="entry name" value="TPR_20"/>
    <property type="match status" value="1"/>
</dbReference>
<evidence type="ECO:0000256" key="1">
    <source>
        <dbReference type="ARBA" id="ARBA00008987"/>
    </source>
</evidence>
<accession>A0AAJ0U6V9</accession>
<dbReference type="InterPro" id="IPR013766">
    <property type="entry name" value="Thioredoxin_domain"/>
</dbReference>
<keyword evidence="2" id="KW-0813">Transport</keyword>
<dbReference type="SUPFAM" id="SSF52833">
    <property type="entry name" value="Thioredoxin-like"/>
    <property type="match status" value="1"/>
</dbReference>
<feature type="domain" description="Thioredoxin" evidence="7">
    <location>
        <begin position="6"/>
        <end position="113"/>
    </location>
</feature>
<name>A0AAJ0U6V9_9GAMM</name>
<keyword evidence="3" id="KW-0249">Electron transport</keyword>
<reference evidence="8" key="1">
    <citation type="submission" date="2017-08" db="EMBL/GenBank/DDBJ databases">
        <authorList>
            <person name="Imhoff J.F."/>
            <person name="Rahn T."/>
            <person name="Kuenzel S."/>
            <person name="Neulinger S.C."/>
        </authorList>
    </citation>
    <scope>NUCLEOTIDE SEQUENCE</scope>
    <source>
        <strain evidence="8">DSM 11080</strain>
    </source>
</reference>
<dbReference type="InterPro" id="IPR005746">
    <property type="entry name" value="Thioredoxin"/>
</dbReference>
<dbReference type="GO" id="GO:0015035">
    <property type="term" value="F:protein-disulfide reductase activity"/>
    <property type="evidence" value="ECO:0007669"/>
    <property type="project" value="UniProtKB-UniRule"/>
</dbReference>
<protein>
    <recommendedName>
        <fullName evidence="6">Thioredoxin</fullName>
    </recommendedName>
</protein>
<keyword evidence="4" id="KW-1015">Disulfide bond</keyword>
<dbReference type="InterPro" id="IPR036249">
    <property type="entry name" value="Thioredoxin-like_sf"/>
</dbReference>
<evidence type="ECO:0000256" key="3">
    <source>
        <dbReference type="ARBA" id="ARBA00022982"/>
    </source>
</evidence>
<evidence type="ECO:0000256" key="6">
    <source>
        <dbReference type="NCBIfam" id="TIGR01068"/>
    </source>
</evidence>
<evidence type="ECO:0000259" key="7">
    <source>
        <dbReference type="PROSITE" id="PS51352"/>
    </source>
</evidence>
<dbReference type="PANTHER" id="PTHR45663:SF11">
    <property type="entry name" value="GEO12009P1"/>
    <property type="match status" value="1"/>
</dbReference>
<dbReference type="PANTHER" id="PTHR45663">
    <property type="entry name" value="GEO12009P1"/>
    <property type="match status" value="1"/>
</dbReference>
<dbReference type="Gene3D" id="1.25.40.10">
    <property type="entry name" value="Tetratricopeptide repeat domain"/>
    <property type="match status" value="2"/>
</dbReference>
<dbReference type="InterPro" id="IPR011990">
    <property type="entry name" value="TPR-like_helical_dom_sf"/>
</dbReference>
<comment type="similarity">
    <text evidence="1">Belongs to the thioredoxin family.</text>
</comment>
<sequence>MTDSPHIATVTAADFESVVIQGSFERPVLVDFWADWCAPCRQLMPILSRLADEFKGQLLLAKVDTEAEQALAAQAGIRSLPTVQLYKDGQPIDQFMGALPEGQIREFLARHISRASDRLLDQARDAMAGGDLSGAAALIERAEREDPDNNRLFVAQVQLKAAEGDADGALAMLERTPLDLADDPELAALRGRLAFSAAAAEAPPTEALTAILAEDPNNSEARYQLAARQVLADDLESALENLLTLLRRDRQYGDDAARKGMLAIFDLLGGSGELVTRYRAKMLSSLY</sequence>
<evidence type="ECO:0000256" key="5">
    <source>
        <dbReference type="ARBA" id="ARBA00023284"/>
    </source>
</evidence>
<dbReference type="EMBL" id="NRSJ01000038">
    <property type="protein sequence ID" value="MBK1706288.1"/>
    <property type="molecule type" value="Genomic_DNA"/>
</dbReference>
<dbReference type="GO" id="GO:0005737">
    <property type="term" value="C:cytoplasm"/>
    <property type="evidence" value="ECO:0007669"/>
    <property type="project" value="TreeGrafter"/>
</dbReference>
<dbReference type="Proteomes" id="UP001296776">
    <property type="component" value="Unassembled WGS sequence"/>
</dbReference>
<dbReference type="RefSeq" id="WP_200347741.1">
    <property type="nucleotide sequence ID" value="NZ_NRSJ01000038.1"/>
</dbReference>
<dbReference type="Gene3D" id="3.40.30.10">
    <property type="entry name" value="Glutaredoxin"/>
    <property type="match status" value="1"/>
</dbReference>
<dbReference type="Pfam" id="PF00085">
    <property type="entry name" value="Thioredoxin"/>
    <property type="match status" value="1"/>
</dbReference>